<dbReference type="SMART" id="SM00530">
    <property type="entry name" value="HTH_XRE"/>
    <property type="match status" value="1"/>
</dbReference>
<dbReference type="Pfam" id="PF13443">
    <property type="entry name" value="HTH_26"/>
    <property type="match status" value="1"/>
</dbReference>
<dbReference type="Gene3D" id="1.10.260.40">
    <property type="entry name" value="lambda repressor-like DNA-binding domains"/>
    <property type="match status" value="1"/>
</dbReference>
<comment type="caution">
    <text evidence="2">The sequence shown here is derived from an EMBL/GenBank/DDBJ whole genome shotgun (WGS) entry which is preliminary data.</text>
</comment>
<gene>
    <name evidence="2" type="ORF">LCIT_17320</name>
</gene>
<evidence type="ECO:0000313" key="3">
    <source>
        <dbReference type="Proteomes" id="UP000323274"/>
    </source>
</evidence>
<dbReference type="GO" id="GO:0003677">
    <property type="term" value="F:DNA binding"/>
    <property type="evidence" value="ECO:0007669"/>
    <property type="project" value="InterPro"/>
</dbReference>
<dbReference type="Proteomes" id="UP000323274">
    <property type="component" value="Unassembled WGS sequence"/>
</dbReference>
<dbReference type="GeneID" id="61103197"/>
<protein>
    <recommendedName>
        <fullName evidence="1">HTH cro/C1-type domain-containing protein</fullName>
    </recommendedName>
</protein>
<dbReference type="EMBL" id="BJJW01000015">
    <property type="protein sequence ID" value="GDZ84490.1"/>
    <property type="molecule type" value="Genomic_DNA"/>
</dbReference>
<dbReference type="InterPro" id="IPR010982">
    <property type="entry name" value="Lambda_DNA-bd_dom_sf"/>
</dbReference>
<dbReference type="AlphaFoldDB" id="A0A5A5TZZ7"/>
<accession>A0A5A5TZZ7</accession>
<dbReference type="InterPro" id="IPR001387">
    <property type="entry name" value="Cro/C1-type_HTH"/>
</dbReference>
<evidence type="ECO:0000313" key="2">
    <source>
        <dbReference type="EMBL" id="GDZ84490.1"/>
    </source>
</evidence>
<sequence>MGQMQAGKNYYSDALKYFFHEKNISVKEILTEANISRSRFYAYLNGEGDLAMTRLMSIVTALGVDFDEFLTYAMLLRPENEIAEVISGQFVSLTDSVTQAVSLYQNSHRVGPILQVLHRINLTASAQEEEQYIQNMRATIQEIIGTTKYCEKNEIRIFLNTMLYLPYEQVKLRYNQIVNNLTKRQHFSTLSGDSQPFILDSLVELHYKMIIAALQVQQFAAADDIARHLLQVPSQEFSWHANALKKMTSIIVALRSNQIAQSKALYSQLTEAVYFMQHEQQWLRYEKIMQHNFNQLKTLVLGKK</sequence>
<dbReference type="PROSITE" id="PS50943">
    <property type="entry name" value="HTH_CROC1"/>
    <property type="match status" value="1"/>
</dbReference>
<name>A0A5A5TZZ7_LEUCI</name>
<evidence type="ECO:0000259" key="1">
    <source>
        <dbReference type="PROSITE" id="PS50943"/>
    </source>
</evidence>
<dbReference type="RefSeq" id="WP_004904992.1">
    <property type="nucleotide sequence ID" value="NZ_BJJW01000015.1"/>
</dbReference>
<dbReference type="CDD" id="cd00093">
    <property type="entry name" value="HTH_XRE"/>
    <property type="match status" value="1"/>
</dbReference>
<organism evidence="2 3">
    <name type="scientific">Leuconostoc citreum</name>
    <dbReference type="NCBI Taxonomy" id="33964"/>
    <lineage>
        <taxon>Bacteria</taxon>
        <taxon>Bacillati</taxon>
        <taxon>Bacillota</taxon>
        <taxon>Bacilli</taxon>
        <taxon>Lactobacillales</taxon>
        <taxon>Lactobacillaceae</taxon>
        <taxon>Leuconostoc</taxon>
    </lineage>
</organism>
<proteinExistence type="predicted"/>
<reference evidence="2 3" key="1">
    <citation type="submission" date="2019-04" db="EMBL/GenBank/DDBJ databases">
        <title>A pseudo-fructophilic Leuconostoc citreum strain F192-5 isolated from peel of satsuma mandarin: the first report for isolation and characterization of strain-dependent fructophilic-like characteristics.</title>
        <authorList>
            <person name="Maeno S."/>
            <person name="Tanizawa Y."/>
            <person name="Kajikawa A."/>
            <person name="Kanesaki Y."/>
            <person name="Kubota E."/>
            <person name="Arita M."/>
            <person name="Leon D."/>
            <person name="Endo A."/>
        </authorList>
    </citation>
    <scope>NUCLEOTIDE SEQUENCE [LARGE SCALE GENOMIC DNA]</scope>
    <source>
        <strain evidence="2 3">F192-5</strain>
    </source>
</reference>
<feature type="domain" description="HTH cro/C1-type" evidence="1">
    <location>
        <begin position="15"/>
        <end position="69"/>
    </location>
</feature>
<dbReference type="SUPFAM" id="SSF47413">
    <property type="entry name" value="lambda repressor-like DNA-binding domains"/>
    <property type="match status" value="1"/>
</dbReference>